<dbReference type="InterPro" id="IPR006121">
    <property type="entry name" value="HMA_dom"/>
</dbReference>
<dbReference type="Pfam" id="PF00403">
    <property type="entry name" value="HMA"/>
    <property type="match status" value="1"/>
</dbReference>
<dbReference type="SUPFAM" id="SSF55008">
    <property type="entry name" value="HMA, heavy metal-associated domain"/>
    <property type="match status" value="1"/>
</dbReference>
<dbReference type="RefSeq" id="WP_150875708.1">
    <property type="nucleotide sequence ID" value="NZ_VTWS01000001.1"/>
</dbReference>
<proteinExistence type="predicted"/>
<dbReference type="PROSITE" id="PS50846">
    <property type="entry name" value="HMA_2"/>
    <property type="match status" value="1"/>
</dbReference>
<feature type="domain" description="HMA" evidence="2">
    <location>
        <begin position="25"/>
        <end position="93"/>
    </location>
</feature>
<dbReference type="Proteomes" id="UP000326344">
    <property type="component" value="Unassembled WGS sequence"/>
</dbReference>
<accession>A0A5N1JMU9</accession>
<dbReference type="CDD" id="cd00371">
    <property type="entry name" value="HMA"/>
    <property type="match status" value="1"/>
</dbReference>
<dbReference type="InterPro" id="IPR036163">
    <property type="entry name" value="HMA_dom_sf"/>
</dbReference>
<organism evidence="3 4">
    <name type="scientific">Larkinella humicola</name>
    <dbReference type="NCBI Taxonomy" id="2607654"/>
    <lineage>
        <taxon>Bacteria</taxon>
        <taxon>Pseudomonadati</taxon>
        <taxon>Bacteroidota</taxon>
        <taxon>Cytophagia</taxon>
        <taxon>Cytophagales</taxon>
        <taxon>Spirosomataceae</taxon>
        <taxon>Larkinella</taxon>
    </lineage>
</organism>
<name>A0A5N1JMU9_9BACT</name>
<dbReference type="EMBL" id="VTWS01000001">
    <property type="protein sequence ID" value="KAA9357574.1"/>
    <property type="molecule type" value="Genomic_DNA"/>
</dbReference>
<feature type="chain" id="PRO_5024971029" evidence="1">
    <location>
        <begin position="23"/>
        <end position="117"/>
    </location>
</feature>
<evidence type="ECO:0000259" key="2">
    <source>
        <dbReference type="PROSITE" id="PS50846"/>
    </source>
</evidence>
<evidence type="ECO:0000313" key="4">
    <source>
        <dbReference type="Proteomes" id="UP000326344"/>
    </source>
</evidence>
<dbReference type="AlphaFoldDB" id="A0A5N1JMU9"/>
<evidence type="ECO:0000256" key="1">
    <source>
        <dbReference type="SAM" id="SignalP"/>
    </source>
</evidence>
<keyword evidence="4" id="KW-1185">Reference proteome</keyword>
<evidence type="ECO:0000313" key="3">
    <source>
        <dbReference type="EMBL" id="KAA9357574.1"/>
    </source>
</evidence>
<sequence>MKKHLIGLLTILFVAIGITAQATDDKEKEVKIKTSAICEMCKERIERNLAFEKGIKESNLDLKDKVVTVKYNPKKTDINKIKANISKSGYDADEVTADEKGYAKLPSCCKKGGMKHN</sequence>
<gene>
    <name evidence="3" type="ORF">F0P93_07545</name>
</gene>
<keyword evidence="1" id="KW-0732">Signal</keyword>
<dbReference type="GO" id="GO:0046872">
    <property type="term" value="F:metal ion binding"/>
    <property type="evidence" value="ECO:0007669"/>
    <property type="project" value="InterPro"/>
</dbReference>
<feature type="signal peptide" evidence="1">
    <location>
        <begin position="1"/>
        <end position="22"/>
    </location>
</feature>
<protein>
    <submittedName>
        <fullName evidence="3">Heavy-metal-associated domain-containing protein</fullName>
    </submittedName>
</protein>
<dbReference type="Gene3D" id="3.30.70.100">
    <property type="match status" value="1"/>
</dbReference>
<comment type="caution">
    <text evidence="3">The sequence shown here is derived from an EMBL/GenBank/DDBJ whole genome shotgun (WGS) entry which is preliminary data.</text>
</comment>
<reference evidence="3 4" key="1">
    <citation type="submission" date="2019-09" db="EMBL/GenBank/DDBJ databases">
        <title>Genome Sequence of Larkinella sp MA1.</title>
        <authorList>
            <person name="Srinivasan S."/>
        </authorList>
    </citation>
    <scope>NUCLEOTIDE SEQUENCE [LARGE SCALE GENOMIC DNA]</scope>
    <source>
        <strain evidence="3 4">MA1</strain>
    </source>
</reference>